<dbReference type="AlphaFoldDB" id="A0A2P2P7T2"/>
<feature type="transmembrane region" description="Helical" evidence="1">
    <location>
        <begin position="21"/>
        <end position="44"/>
    </location>
</feature>
<reference evidence="2" key="1">
    <citation type="submission" date="2018-02" db="EMBL/GenBank/DDBJ databases">
        <title>Rhizophora mucronata_Transcriptome.</title>
        <authorList>
            <person name="Meera S.P."/>
            <person name="Sreeshan A."/>
            <person name="Augustine A."/>
        </authorList>
    </citation>
    <scope>NUCLEOTIDE SEQUENCE</scope>
    <source>
        <tissue evidence="2">Leaf</tissue>
    </source>
</reference>
<protein>
    <submittedName>
        <fullName evidence="2">Uncharacterized protein</fullName>
    </submittedName>
</protein>
<organism evidence="2">
    <name type="scientific">Rhizophora mucronata</name>
    <name type="common">Asiatic mangrove</name>
    <dbReference type="NCBI Taxonomy" id="61149"/>
    <lineage>
        <taxon>Eukaryota</taxon>
        <taxon>Viridiplantae</taxon>
        <taxon>Streptophyta</taxon>
        <taxon>Embryophyta</taxon>
        <taxon>Tracheophyta</taxon>
        <taxon>Spermatophyta</taxon>
        <taxon>Magnoliopsida</taxon>
        <taxon>eudicotyledons</taxon>
        <taxon>Gunneridae</taxon>
        <taxon>Pentapetalae</taxon>
        <taxon>rosids</taxon>
        <taxon>fabids</taxon>
        <taxon>Malpighiales</taxon>
        <taxon>Rhizophoraceae</taxon>
        <taxon>Rhizophora</taxon>
    </lineage>
</organism>
<sequence>MAFCFSSFVMVLDLGCPHVKLSGMFCFSMIASIFTHGLYLSFWIPPNC</sequence>
<evidence type="ECO:0000313" key="2">
    <source>
        <dbReference type="EMBL" id="MBX50826.1"/>
    </source>
</evidence>
<name>A0A2P2P7T2_RHIMU</name>
<proteinExistence type="predicted"/>
<evidence type="ECO:0000256" key="1">
    <source>
        <dbReference type="SAM" id="Phobius"/>
    </source>
</evidence>
<keyword evidence="1" id="KW-1133">Transmembrane helix</keyword>
<keyword evidence="1" id="KW-0472">Membrane</keyword>
<dbReference type="EMBL" id="GGEC01070342">
    <property type="protein sequence ID" value="MBX50826.1"/>
    <property type="molecule type" value="Transcribed_RNA"/>
</dbReference>
<accession>A0A2P2P7T2</accession>
<keyword evidence="1" id="KW-0812">Transmembrane</keyword>